<dbReference type="Gene3D" id="1.10.8.1040">
    <property type="match status" value="1"/>
</dbReference>
<dbReference type="EMBL" id="PFJK01000138">
    <property type="protein sequence ID" value="PIX77361.1"/>
    <property type="molecule type" value="Genomic_DNA"/>
</dbReference>
<evidence type="ECO:0008006" key="4">
    <source>
        <dbReference type="Google" id="ProtNLM"/>
    </source>
</evidence>
<protein>
    <recommendedName>
        <fullName evidence="4">PpiC domain-containing protein</fullName>
    </recommendedName>
</protein>
<accession>A0A2M7M3S0</accession>
<name>A0A2M7M3S0_9BACT</name>
<feature type="transmembrane region" description="Helical" evidence="1">
    <location>
        <begin position="6"/>
        <end position="27"/>
    </location>
</feature>
<dbReference type="PANTHER" id="PTHR47245:SF2">
    <property type="entry name" value="PEPTIDYL-PROLYL CIS-TRANS ISOMERASE HP_0175-RELATED"/>
    <property type="match status" value="1"/>
</dbReference>
<evidence type="ECO:0000256" key="1">
    <source>
        <dbReference type="SAM" id="Phobius"/>
    </source>
</evidence>
<keyword evidence="1" id="KW-1133">Transmembrane helix</keyword>
<dbReference type="Gene3D" id="6.10.140.970">
    <property type="match status" value="1"/>
</dbReference>
<comment type="caution">
    <text evidence="2">The sequence shown here is derived from an EMBL/GenBank/DDBJ whole genome shotgun (WGS) entry which is preliminary data.</text>
</comment>
<reference evidence="3" key="1">
    <citation type="submission" date="2017-09" db="EMBL/GenBank/DDBJ databases">
        <title>Depth-based differentiation of microbial function through sediment-hosted aquifers and enrichment of novel symbionts in the deep terrestrial subsurface.</title>
        <authorList>
            <person name="Probst A.J."/>
            <person name="Ladd B."/>
            <person name="Jarett J.K."/>
            <person name="Geller-Mcgrath D.E."/>
            <person name="Sieber C.M.K."/>
            <person name="Emerson J.B."/>
            <person name="Anantharaman K."/>
            <person name="Thomas B.C."/>
            <person name="Malmstrom R."/>
            <person name="Stieglmeier M."/>
            <person name="Klingl A."/>
            <person name="Woyke T."/>
            <person name="Ryan C.M."/>
            <person name="Banfield J.F."/>
        </authorList>
    </citation>
    <scope>NUCLEOTIDE SEQUENCE [LARGE SCALE GENOMIC DNA]</scope>
</reference>
<dbReference type="AlphaFoldDB" id="A0A2M7M3S0"/>
<organism evidence="2 3">
    <name type="scientific">bacterium (Candidatus Ratteibacteria) CG_4_10_14_3_um_filter_41_18</name>
    <dbReference type="NCBI Taxonomy" id="2014287"/>
    <lineage>
        <taxon>Bacteria</taxon>
        <taxon>Candidatus Ratteibacteria</taxon>
    </lineage>
</organism>
<keyword evidence="1" id="KW-0472">Membrane</keyword>
<evidence type="ECO:0000313" key="2">
    <source>
        <dbReference type="EMBL" id="PIX77361.1"/>
    </source>
</evidence>
<dbReference type="SUPFAM" id="SSF109998">
    <property type="entry name" value="Triger factor/SurA peptide-binding domain-like"/>
    <property type="match status" value="1"/>
</dbReference>
<dbReference type="InterPro" id="IPR050245">
    <property type="entry name" value="PrsA_foldase"/>
</dbReference>
<sequence>MKKLSRFIVGLFLGLLVIIVVLVFLLLHSLGIRKSQKTVLAQVNGVKIMLSDFNRFYSSSPTFYQDFIKKNKNKFLDDLINRELLFQEAKRKKIDRYPEVREKLQDWEKDILVASLAKEEILKKIAVSENEIKSYYEKHPEEFVIPETTPSQTESFAQAKERIKNLLVKYKEMEVFGEYLEKLRKRAKIKVNQELFNKL</sequence>
<gene>
    <name evidence="2" type="ORF">COZ37_03070</name>
</gene>
<keyword evidence="1" id="KW-0812">Transmembrane</keyword>
<dbReference type="PANTHER" id="PTHR47245">
    <property type="entry name" value="PEPTIDYLPROLYL ISOMERASE"/>
    <property type="match status" value="1"/>
</dbReference>
<dbReference type="InterPro" id="IPR027304">
    <property type="entry name" value="Trigger_fact/SurA_dom_sf"/>
</dbReference>
<dbReference type="Pfam" id="PF13624">
    <property type="entry name" value="SurA_N_3"/>
    <property type="match status" value="1"/>
</dbReference>
<evidence type="ECO:0000313" key="3">
    <source>
        <dbReference type="Proteomes" id="UP000229703"/>
    </source>
</evidence>
<dbReference type="Proteomes" id="UP000229703">
    <property type="component" value="Unassembled WGS sequence"/>
</dbReference>
<proteinExistence type="predicted"/>